<comment type="caution">
    <text evidence="1">The sequence shown here is derived from an EMBL/GenBank/DDBJ whole genome shotgun (WGS) entry which is preliminary data.</text>
</comment>
<organism evidence="1 2">
    <name type="scientific">Nelumbo nucifera</name>
    <name type="common">Sacred lotus</name>
    <dbReference type="NCBI Taxonomy" id="4432"/>
    <lineage>
        <taxon>Eukaryota</taxon>
        <taxon>Viridiplantae</taxon>
        <taxon>Streptophyta</taxon>
        <taxon>Embryophyta</taxon>
        <taxon>Tracheophyta</taxon>
        <taxon>Spermatophyta</taxon>
        <taxon>Magnoliopsida</taxon>
        <taxon>Proteales</taxon>
        <taxon>Nelumbonaceae</taxon>
        <taxon>Nelumbo</taxon>
    </lineage>
</organism>
<name>A0A822Y4J6_NELNU</name>
<dbReference type="Proteomes" id="UP000607653">
    <property type="component" value="Unassembled WGS sequence"/>
</dbReference>
<gene>
    <name evidence="1" type="ORF">HUJ06_028391</name>
</gene>
<proteinExistence type="predicted"/>
<keyword evidence="2" id="KW-1185">Reference proteome</keyword>
<evidence type="ECO:0000313" key="1">
    <source>
        <dbReference type="EMBL" id="DAD26923.1"/>
    </source>
</evidence>
<dbReference type="EMBL" id="DUZY01000002">
    <property type="protein sequence ID" value="DAD26923.1"/>
    <property type="molecule type" value="Genomic_DNA"/>
</dbReference>
<protein>
    <submittedName>
        <fullName evidence="1">Uncharacterized protein</fullName>
    </submittedName>
</protein>
<evidence type="ECO:0000313" key="2">
    <source>
        <dbReference type="Proteomes" id="UP000607653"/>
    </source>
</evidence>
<accession>A0A822Y4J6</accession>
<sequence length="100" mass="11627">MLVGRPHFRRQRRTFTHLFCRETGTPCSSLCRRRAPYSSFELLVSTEFNDHVRIVAQFLQTTPQSRAPVTVTKNLIELEPDYAMDTVFQIFMQSWGGSKT</sequence>
<reference evidence="1 2" key="1">
    <citation type="journal article" date="2020" name="Mol. Biol. Evol.">
        <title>Distinct Expression and Methylation Patterns for Genes with Different Fates following a Single Whole-Genome Duplication in Flowering Plants.</title>
        <authorList>
            <person name="Shi T."/>
            <person name="Rahmani R.S."/>
            <person name="Gugger P.F."/>
            <person name="Wang M."/>
            <person name="Li H."/>
            <person name="Zhang Y."/>
            <person name="Li Z."/>
            <person name="Wang Q."/>
            <person name="Van de Peer Y."/>
            <person name="Marchal K."/>
            <person name="Chen J."/>
        </authorList>
    </citation>
    <scope>NUCLEOTIDE SEQUENCE [LARGE SCALE GENOMIC DNA]</scope>
    <source>
        <tissue evidence="1">Leaf</tissue>
    </source>
</reference>
<dbReference type="AlphaFoldDB" id="A0A822Y4J6"/>